<accession>A0ABR9KKA9</accession>
<name>A0ABR9KKA9_9ACTN</name>
<dbReference type="InterPro" id="IPR038727">
    <property type="entry name" value="NadR/Ttd14_AAA_dom"/>
</dbReference>
<protein>
    <submittedName>
        <fullName evidence="2">ATPase</fullName>
    </submittedName>
</protein>
<dbReference type="Proteomes" id="UP000661607">
    <property type="component" value="Unassembled WGS sequence"/>
</dbReference>
<sequence>MTFHVVTGGPGAGKSTLIDALEAAGFRRTEEAGFVLRHLRRA</sequence>
<proteinExistence type="predicted"/>
<keyword evidence="3" id="KW-1185">Reference proteome</keyword>
<evidence type="ECO:0000313" key="3">
    <source>
        <dbReference type="Proteomes" id="UP000661607"/>
    </source>
</evidence>
<dbReference type="EMBL" id="JADBEF010000001">
    <property type="protein sequence ID" value="MBE1562441.1"/>
    <property type="molecule type" value="Genomic_DNA"/>
</dbReference>
<dbReference type="SUPFAM" id="SSF52540">
    <property type="entry name" value="P-loop containing nucleoside triphosphate hydrolases"/>
    <property type="match status" value="1"/>
</dbReference>
<organism evidence="2 3">
    <name type="scientific">Nonomuraea africana</name>
    <dbReference type="NCBI Taxonomy" id="46171"/>
    <lineage>
        <taxon>Bacteria</taxon>
        <taxon>Bacillati</taxon>
        <taxon>Actinomycetota</taxon>
        <taxon>Actinomycetes</taxon>
        <taxon>Streptosporangiales</taxon>
        <taxon>Streptosporangiaceae</taxon>
        <taxon>Nonomuraea</taxon>
    </lineage>
</organism>
<gene>
    <name evidence="2" type="ORF">H4W81_005220</name>
</gene>
<evidence type="ECO:0000313" key="2">
    <source>
        <dbReference type="EMBL" id="MBE1562441.1"/>
    </source>
</evidence>
<feature type="domain" description="NadR/Ttd14 AAA" evidence="1">
    <location>
        <begin position="4"/>
        <end position="33"/>
    </location>
</feature>
<comment type="caution">
    <text evidence="2">The sequence shown here is derived from an EMBL/GenBank/DDBJ whole genome shotgun (WGS) entry which is preliminary data.</text>
</comment>
<evidence type="ECO:0000259" key="1">
    <source>
        <dbReference type="Pfam" id="PF13521"/>
    </source>
</evidence>
<reference evidence="2 3" key="1">
    <citation type="submission" date="2020-10" db="EMBL/GenBank/DDBJ databases">
        <title>Sequencing the genomes of 1000 actinobacteria strains.</title>
        <authorList>
            <person name="Klenk H.-P."/>
        </authorList>
    </citation>
    <scope>NUCLEOTIDE SEQUENCE [LARGE SCALE GENOMIC DNA]</scope>
    <source>
        <strain evidence="2 3">DSM 43748</strain>
    </source>
</reference>
<dbReference type="InterPro" id="IPR027417">
    <property type="entry name" value="P-loop_NTPase"/>
</dbReference>
<dbReference type="Pfam" id="PF13521">
    <property type="entry name" value="AAA_28"/>
    <property type="match status" value="1"/>
</dbReference>